<dbReference type="Gene3D" id="3.40.50.1820">
    <property type="entry name" value="alpha/beta hydrolase"/>
    <property type="match status" value="1"/>
</dbReference>
<dbReference type="PANTHER" id="PTHR43798">
    <property type="entry name" value="MONOACYLGLYCEROL LIPASE"/>
    <property type="match status" value="1"/>
</dbReference>
<feature type="domain" description="AB hydrolase-1" evidence="2">
    <location>
        <begin position="33"/>
        <end position="255"/>
    </location>
</feature>
<dbReference type="InterPro" id="IPR050266">
    <property type="entry name" value="AB_hydrolase_sf"/>
</dbReference>
<evidence type="ECO:0000259" key="2">
    <source>
        <dbReference type="Pfam" id="PF12697"/>
    </source>
</evidence>
<dbReference type="Pfam" id="PF12697">
    <property type="entry name" value="Abhydrolase_6"/>
    <property type="match status" value="1"/>
</dbReference>
<dbReference type="PANTHER" id="PTHR43798:SF31">
    <property type="entry name" value="AB HYDROLASE SUPERFAMILY PROTEIN YCLE"/>
    <property type="match status" value="1"/>
</dbReference>
<reference evidence="3" key="1">
    <citation type="journal article" date="2020" name="mSystems">
        <title>Genome- and Community-Level Interaction Insights into Carbon Utilization and Element Cycling Functions of Hydrothermarchaeota in Hydrothermal Sediment.</title>
        <authorList>
            <person name="Zhou Z."/>
            <person name="Liu Y."/>
            <person name="Xu W."/>
            <person name="Pan J."/>
            <person name="Luo Z.H."/>
            <person name="Li M."/>
        </authorList>
    </citation>
    <scope>NUCLEOTIDE SEQUENCE [LARGE SCALE GENOMIC DNA]</scope>
    <source>
        <strain evidence="3">SpSt-767</strain>
    </source>
</reference>
<protein>
    <submittedName>
        <fullName evidence="3">Alpha/beta fold hydrolase</fullName>
    </submittedName>
</protein>
<dbReference type="GO" id="GO:0016020">
    <property type="term" value="C:membrane"/>
    <property type="evidence" value="ECO:0007669"/>
    <property type="project" value="TreeGrafter"/>
</dbReference>
<dbReference type="GO" id="GO:0016787">
    <property type="term" value="F:hydrolase activity"/>
    <property type="evidence" value="ECO:0007669"/>
    <property type="project" value="UniProtKB-KW"/>
</dbReference>
<sequence>MPEMTFSTRAIDCPRHHPCIDMSYYDRGAGDTLVLIHGLGANAAGWIEQIEELSTSYRVIAMDLRGHGASGHRPEESATIRTFADDIAALIKGLRVEGAHVCGNSLGGMIALELFVRYPSWMRSLILEDTTAFFPPPNMLEEFLRLFDHLDMQAWARFMAPRLLTPTSVAILEGELVQTMAATSRAVYRQGLVAALQADYRWMLPTLDIPTLILVGEEDQATPLGYARFLASQIKDAVLQVVPEAAHLPHRENPRSFNVIIRSHLEGRQGK</sequence>
<name>A0A7V6A3G9_9BACT</name>
<dbReference type="PRINTS" id="PR00111">
    <property type="entry name" value="ABHYDROLASE"/>
</dbReference>
<accession>A0A7V6A3G9</accession>
<dbReference type="EMBL" id="DTGR01000114">
    <property type="protein sequence ID" value="HHS29445.1"/>
    <property type="molecule type" value="Genomic_DNA"/>
</dbReference>
<gene>
    <name evidence="3" type="ORF">ENV52_07070</name>
</gene>
<evidence type="ECO:0000256" key="1">
    <source>
        <dbReference type="ARBA" id="ARBA00022801"/>
    </source>
</evidence>
<comment type="caution">
    <text evidence="3">The sequence shown here is derived from an EMBL/GenBank/DDBJ whole genome shotgun (WGS) entry which is preliminary data.</text>
</comment>
<proteinExistence type="predicted"/>
<dbReference type="AlphaFoldDB" id="A0A7V6A3G9"/>
<evidence type="ECO:0000313" key="3">
    <source>
        <dbReference type="EMBL" id="HHS29445.1"/>
    </source>
</evidence>
<organism evidence="3">
    <name type="scientific">Desulfobacca acetoxidans</name>
    <dbReference type="NCBI Taxonomy" id="60893"/>
    <lineage>
        <taxon>Bacteria</taxon>
        <taxon>Pseudomonadati</taxon>
        <taxon>Thermodesulfobacteriota</taxon>
        <taxon>Desulfobaccia</taxon>
        <taxon>Desulfobaccales</taxon>
        <taxon>Desulfobaccaceae</taxon>
        <taxon>Desulfobacca</taxon>
    </lineage>
</organism>
<dbReference type="SUPFAM" id="SSF53474">
    <property type="entry name" value="alpha/beta-Hydrolases"/>
    <property type="match status" value="1"/>
</dbReference>
<dbReference type="InterPro" id="IPR029058">
    <property type="entry name" value="AB_hydrolase_fold"/>
</dbReference>
<keyword evidence="1 3" id="KW-0378">Hydrolase</keyword>
<dbReference type="InterPro" id="IPR000073">
    <property type="entry name" value="AB_hydrolase_1"/>
</dbReference>